<comment type="subcellular location">
    <subcellularLocation>
        <location evidence="1">Membrane</location>
        <topology evidence="1">Multi-pass membrane protein</topology>
    </subcellularLocation>
</comment>
<dbReference type="PANTHER" id="PTHR43066">
    <property type="entry name" value="RHOMBOID-RELATED PROTEIN"/>
    <property type="match status" value="1"/>
</dbReference>
<sequence>MSFTNAPVSRSLVVGLVGTSMATALFDVKHYFYIFADSHIWYYRQFWRAFTYQLCFMNSSEVLFACVTLYNLRVVERMWGSRKFASFLAITSVFTTVLPPLIISLLQPITGGFFNYLPAGPTALIFAILAQYHAIIPHIYRYRVATSDAISTSPNPPASGTAVAGPSSSSSANHQGSADDSFTGLTFSDKSYRYLVALQLAFMQFPASLVTAPLGWALGYAWRSGLFPSQLTRWRIPSWLVGGSSQKPSAQFEGLRRRLEDEDTETPAAATATGRENQERTGPQRRTVTQAIFQQFL</sequence>
<keyword evidence="2 6" id="KW-0812">Transmembrane</keyword>
<dbReference type="VEuPathDB" id="FungiDB:jhhlp_001511"/>
<accession>A0A2N3NIN1</accession>
<proteinExistence type="predicted"/>
<evidence type="ECO:0008006" key="9">
    <source>
        <dbReference type="Google" id="ProtNLM"/>
    </source>
</evidence>
<protein>
    <recommendedName>
        <fullName evidence="9">Peptidase S54 rhomboid domain-containing protein</fullName>
    </recommendedName>
</protein>
<dbReference type="GO" id="GO:0004252">
    <property type="term" value="F:serine-type endopeptidase activity"/>
    <property type="evidence" value="ECO:0007669"/>
    <property type="project" value="TreeGrafter"/>
</dbReference>
<evidence type="ECO:0000256" key="3">
    <source>
        <dbReference type="ARBA" id="ARBA00022989"/>
    </source>
</evidence>
<feature type="compositionally biased region" description="Low complexity" evidence="5">
    <location>
        <begin position="158"/>
        <end position="176"/>
    </location>
</feature>
<evidence type="ECO:0000256" key="1">
    <source>
        <dbReference type="ARBA" id="ARBA00004141"/>
    </source>
</evidence>
<feature type="transmembrane region" description="Helical" evidence="6">
    <location>
        <begin position="12"/>
        <end position="34"/>
    </location>
</feature>
<evidence type="ECO:0000256" key="4">
    <source>
        <dbReference type="ARBA" id="ARBA00023136"/>
    </source>
</evidence>
<evidence type="ECO:0000313" key="8">
    <source>
        <dbReference type="Proteomes" id="UP000233524"/>
    </source>
</evidence>
<dbReference type="FunCoup" id="A0A2N3NIN1">
    <property type="interactions" value="10"/>
</dbReference>
<evidence type="ECO:0000313" key="7">
    <source>
        <dbReference type="EMBL" id="PKS12212.1"/>
    </source>
</evidence>
<feature type="transmembrane region" description="Helical" evidence="6">
    <location>
        <begin position="46"/>
        <end position="72"/>
    </location>
</feature>
<evidence type="ECO:0000256" key="5">
    <source>
        <dbReference type="SAM" id="MobiDB-lite"/>
    </source>
</evidence>
<evidence type="ECO:0000256" key="6">
    <source>
        <dbReference type="SAM" id="Phobius"/>
    </source>
</evidence>
<dbReference type="InterPro" id="IPR013861">
    <property type="entry name" value="TMEM115/Pdh1/Rbl19"/>
</dbReference>
<dbReference type="AlphaFoldDB" id="A0A2N3NIN1"/>
<keyword evidence="4 6" id="KW-0472">Membrane</keyword>
<dbReference type="Gene3D" id="1.20.1540.10">
    <property type="entry name" value="Rhomboid-like"/>
    <property type="match status" value="1"/>
</dbReference>
<dbReference type="Pfam" id="PF08551">
    <property type="entry name" value="DUF1751"/>
    <property type="match status" value="1"/>
</dbReference>
<evidence type="ECO:0000256" key="2">
    <source>
        <dbReference type="ARBA" id="ARBA00022692"/>
    </source>
</evidence>
<feature type="transmembrane region" description="Helical" evidence="6">
    <location>
        <begin position="84"/>
        <end position="107"/>
    </location>
</feature>
<gene>
    <name evidence="7" type="ORF">jhhlp_001511</name>
</gene>
<keyword evidence="3 6" id="KW-1133">Transmembrane helix</keyword>
<name>A0A2N3NIN1_9PEZI</name>
<dbReference type="GO" id="GO:0006890">
    <property type="term" value="P:retrograde vesicle-mediated transport, Golgi to endoplasmic reticulum"/>
    <property type="evidence" value="ECO:0007669"/>
    <property type="project" value="InterPro"/>
</dbReference>
<dbReference type="GO" id="GO:0016020">
    <property type="term" value="C:membrane"/>
    <property type="evidence" value="ECO:0007669"/>
    <property type="project" value="UniProtKB-SubCell"/>
</dbReference>
<organism evidence="7 8">
    <name type="scientific">Lomentospora prolificans</name>
    <dbReference type="NCBI Taxonomy" id="41688"/>
    <lineage>
        <taxon>Eukaryota</taxon>
        <taxon>Fungi</taxon>
        <taxon>Dikarya</taxon>
        <taxon>Ascomycota</taxon>
        <taxon>Pezizomycotina</taxon>
        <taxon>Sordariomycetes</taxon>
        <taxon>Hypocreomycetidae</taxon>
        <taxon>Microascales</taxon>
        <taxon>Microascaceae</taxon>
        <taxon>Lomentospora</taxon>
    </lineage>
</organism>
<feature type="region of interest" description="Disordered" evidence="5">
    <location>
        <begin position="153"/>
        <end position="176"/>
    </location>
</feature>
<dbReference type="EMBL" id="NLAX01000004">
    <property type="protein sequence ID" value="PKS12212.1"/>
    <property type="molecule type" value="Genomic_DNA"/>
</dbReference>
<dbReference type="SUPFAM" id="SSF144091">
    <property type="entry name" value="Rhomboid-like"/>
    <property type="match status" value="1"/>
</dbReference>
<dbReference type="OrthoDB" id="272778at2759"/>
<feature type="transmembrane region" description="Helical" evidence="6">
    <location>
        <begin position="113"/>
        <end position="135"/>
    </location>
</feature>
<keyword evidence="8" id="KW-1185">Reference proteome</keyword>
<dbReference type="InParanoid" id="A0A2N3NIN1"/>
<reference evidence="7 8" key="1">
    <citation type="journal article" date="2017" name="G3 (Bethesda)">
        <title>First Draft Genome Sequence of the Pathogenic Fungus Lomentospora prolificans (Formerly Scedosporium prolificans).</title>
        <authorList>
            <person name="Luo R."/>
            <person name="Zimin A."/>
            <person name="Workman R."/>
            <person name="Fan Y."/>
            <person name="Pertea G."/>
            <person name="Grossman N."/>
            <person name="Wear M.P."/>
            <person name="Jia B."/>
            <person name="Miller H."/>
            <person name="Casadevall A."/>
            <person name="Timp W."/>
            <person name="Zhang S.X."/>
            <person name="Salzberg S.L."/>
        </authorList>
    </citation>
    <scope>NUCLEOTIDE SEQUENCE [LARGE SCALE GENOMIC DNA]</scope>
    <source>
        <strain evidence="7 8">JHH-5317</strain>
    </source>
</reference>
<dbReference type="Proteomes" id="UP000233524">
    <property type="component" value="Unassembled WGS sequence"/>
</dbReference>
<dbReference type="PANTHER" id="PTHR43066:SF21">
    <property type="entry name" value="UBIQUITIN-ASSOCIATED DOMAIN-CONTAINING PROTEIN 2"/>
    <property type="match status" value="1"/>
</dbReference>
<comment type="caution">
    <text evidence="7">The sequence shown here is derived from an EMBL/GenBank/DDBJ whole genome shotgun (WGS) entry which is preliminary data.</text>
</comment>
<dbReference type="SMART" id="SM01160">
    <property type="entry name" value="DUF1751"/>
    <property type="match status" value="1"/>
</dbReference>
<feature type="region of interest" description="Disordered" evidence="5">
    <location>
        <begin position="255"/>
        <end position="284"/>
    </location>
</feature>
<dbReference type="InterPro" id="IPR035952">
    <property type="entry name" value="Rhomboid-like_sf"/>
</dbReference>
<dbReference type="STRING" id="41688.A0A2N3NIN1"/>